<dbReference type="EMBL" id="JAYXHS010000001">
    <property type="protein sequence ID" value="MEC5385439.1"/>
    <property type="molecule type" value="Genomic_DNA"/>
</dbReference>
<reference evidence="2 3" key="1">
    <citation type="submission" date="2024-01" db="EMBL/GenBank/DDBJ databases">
        <title>Uliginosibacterium soil sp. nov.</title>
        <authorList>
            <person name="Lv Y."/>
        </authorList>
    </citation>
    <scope>NUCLEOTIDE SEQUENCE [LARGE SCALE GENOMIC DNA]</scope>
    <source>
        <strain evidence="2 3">H3</strain>
    </source>
</reference>
<protein>
    <submittedName>
        <fullName evidence="2">Condensation domain-containing protein</fullName>
    </submittedName>
</protein>
<proteinExistence type="predicted"/>
<dbReference type="Gene3D" id="3.30.559.10">
    <property type="entry name" value="Chloramphenicol acetyltransferase-like domain"/>
    <property type="match status" value="1"/>
</dbReference>
<dbReference type="InterPro" id="IPR001242">
    <property type="entry name" value="Condensation_dom"/>
</dbReference>
<dbReference type="InterPro" id="IPR023213">
    <property type="entry name" value="CAT-like_dom_sf"/>
</dbReference>
<accession>A0ABU6K1H0</accession>
<evidence type="ECO:0000313" key="3">
    <source>
        <dbReference type="Proteomes" id="UP001331561"/>
    </source>
</evidence>
<keyword evidence="3" id="KW-1185">Reference proteome</keyword>
<name>A0ABU6K1H0_9RHOO</name>
<dbReference type="PANTHER" id="PTHR45527">
    <property type="entry name" value="NONRIBOSOMAL PEPTIDE SYNTHETASE"/>
    <property type="match status" value="1"/>
</dbReference>
<dbReference type="Pfam" id="PF00668">
    <property type="entry name" value="Condensation"/>
    <property type="match status" value="1"/>
</dbReference>
<sequence length="446" mass="49115">MSILPTRLRTTTAQYGIWVAQKMSPASPTMLTAETISLRGPLNVKALSDTVVEVLNNADTLHRRFEEDDTGLWQIPLQAATPPLAVHDFRNEACPATAAQNWIAQSLATLCKPTEDLLYRSALLQLADDHHLWYLQVHHIALDGYGYGLVCQLIAERYSARVKGEALASQLLPLPDWTLEKVTQAEQAYKANGGFDKDKAFWLANQQEAPPPATIAPPAAFSDELHRCDTRISNAEIDTLRTAAKSCGQDWGSWMLAAIGLWLAKQSGQSELTFGLPVMNRLGTPALGVPCMAMNIVPMSIRINADDDMQSLSGQLATNMRAIRPHTYYRYGWIRMDLGYMAIGRHCFNQAVNLLPFDRSAQFAGLASRIEPISAGPVKDLNISVFVLNSEWQLRSEANPNAYSAARIAELHEDLLQWLRTLATTGANDSLAALLPNLPLSDRAVA</sequence>
<evidence type="ECO:0000313" key="2">
    <source>
        <dbReference type="EMBL" id="MEC5385439.1"/>
    </source>
</evidence>
<comment type="caution">
    <text evidence="2">The sequence shown here is derived from an EMBL/GenBank/DDBJ whole genome shotgun (WGS) entry which is preliminary data.</text>
</comment>
<dbReference type="SUPFAM" id="SSF52777">
    <property type="entry name" value="CoA-dependent acyltransferases"/>
    <property type="match status" value="2"/>
</dbReference>
<dbReference type="Gene3D" id="3.30.559.30">
    <property type="entry name" value="Nonribosomal peptide synthetase, condensation domain"/>
    <property type="match status" value="1"/>
</dbReference>
<dbReference type="PANTHER" id="PTHR45527:SF1">
    <property type="entry name" value="FATTY ACID SYNTHASE"/>
    <property type="match status" value="1"/>
</dbReference>
<organism evidence="2 3">
    <name type="scientific">Uliginosibacterium silvisoli</name>
    <dbReference type="NCBI Taxonomy" id="3114758"/>
    <lineage>
        <taxon>Bacteria</taxon>
        <taxon>Pseudomonadati</taxon>
        <taxon>Pseudomonadota</taxon>
        <taxon>Betaproteobacteria</taxon>
        <taxon>Rhodocyclales</taxon>
        <taxon>Zoogloeaceae</taxon>
        <taxon>Uliginosibacterium</taxon>
    </lineage>
</organism>
<feature type="domain" description="Condensation" evidence="1">
    <location>
        <begin position="11"/>
        <end position="425"/>
    </location>
</feature>
<dbReference type="Proteomes" id="UP001331561">
    <property type="component" value="Unassembled WGS sequence"/>
</dbReference>
<dbReference type="RefSeq" id="WP_327598394.1">
    <property type="nucleotide sequence ID" value="NZ_JAYXHS010000001.1"/>
</dbReference>
<gene>
    <name evidence="2" type="ORF">VVD49_06865</name>
</gene>
<evidence type="ECO:0000259" key="1">
    <source>
        <dbReference type="Pfam" id="PF00668"/>
    </source>
</evidence>